<dbReference type="NCBIfam" id="TIGR00350">
    <property type="entry name" value="lytR_cpsA_psr"/>
    <property type="match status" value="1"/>
</dbReference>
<dbReference type="AlphaFoldDB" id="A0A8J3K808"/>
<dbReference type="PANTHER" id="PTHR33392">
    <property type="entry name" value="POLYISOPRENYL-TEICHOIC ACID--PEPTIDOGLYCAN TEICHOIC ACID TRANSFERASE TAGU"/>
    <property type="match status" value="1"/>
</dbReference>
<dbReference type="InterPro" id="IPR050922">
    <property type="entry name" value="LytR/CpsA/Psr_CW_biosynth"/>
</dbReference>
<proteinExistence type="inferred from homology"/>
<feature type="transmembrane region" description="Helical" evidence="2">
    <location>
        <begin position="51"/>
        <end position="74"/>
    </location>
</feature>
<organism evidence="4 5">
    <name type="scientific">Catellatospora citrea</name>
    <dbReference type="NCBI Taxonomy" id="53366"/>
    <lineage>
        <taxon>Bacteria</taxon>
        <taxon>Bacillati</taxon>
        <taxon>Actinomycetota</taxon>
        <taxon>Actinomycetes</taxon>
        <taxon>Micromonosporales</taxon>
        <taxon>Micromonosporaceae</taxon>
        <taxon>Catellatospora</taxon>
    </lineage>
</organism>
<dbReference type="InterPro" id="IPR004474">
    <property type="entry name" value="LytR_CpsA_psr"/>
</dbReference>
<name>A0A8J3K808_9ACTN</name>
<reference evidence="4 5" key="1">
    <citation type="submission" date="2021-01" db="EMBL/GenBank/DDBJ databases">
        <title>Whole genome shotgun sequence of Catellatospora citrea NBRC 14495.</title>
        <authorList>
            <person name="Komaki H."/>
            <person name="Tamura T."/>
        </authorList>
    </citation>
    <scope>NUCLEOTIDE SEQUENCE [LARGE SCALE GENOMIC DNA]</scope>
    <source>
        <strain evidence="4 5">NBRC 14495</strain>
    </source>
</reference>
<comment type="caution">
    <text evidence="4">The sequence shown here is derived from an EMBL/GenBank/DDBJ whole genome shotgun (WGS) entry which is preliminary data.</text>
</comment>
<accession>A0A8J3K808</accession>
<feature type="domain" description="Cell envelope-related transcriptional attenuator" evidence="3">
    <location>
        <begin position="123"/>
        <end position="278"/>
    </location>
</feature>
<evidence type="ECO:0000259" key="3">
    <source>
        <dbReference type="Pfam" id="PF03816"/>
    </source>
</evidence>
<evidence type="ECO:0000313" key="4">
    <source>
        <dbReference type="EMBL" id="GIF98391.1"/>
    </source>
</evidence>
<sequence>MARRSSSHAVRPSRSRYADDDLTEIIDPIDEAPLGKSAKQKSRGRSRAKRIALITALVVALLGGGGLLAGGLYLKSVDDSIERVDVFDEIPEADRPVKAEPKVKNFLMLGSDTRDPNATSGSRTDTIILAHFPADHSSAQLISIPRDTWVFIPKAKNGNGGREAKINAAFNWGGTSLLVQTIEKFTGIRIDNVVIVDFSGFEQIVDALGGVTITVEKGFTSNYSLLPSHVRVFKAGKQVMNGGQALDYARERHAFSDGDFTRIKHQQQVIKAVLDKATSGGIVSNPAKLTSFVNAMAGSVKVDKTMSLLDTAMELRGVSGSGLSFYTSPTAGFGMKGAESVLIPDMTKVGPFFEALRNDDLATVESLAKK</sequence>
<keyword evidence="2" id="KW-1133">Transmembrane helix</keyword>
<dbReference type="EMBL" id="BONH01000015">
    <property type="protein sequence ID" value="GIF98391.1"/>
    <property type="molecule type" value="Genomic_DNA"/>
</dbReference>
<dbReference type="Gene3D" id="3.40.630.190">
    <property type="entry name" value="LCP protein"/>
    <property type="match status" value="1"/>
</dbReference>
<evidence type="ECO:0000313" key="5">
    <source>
        <dbReference type="Proteomes" id="UP000659904"/>
    </source>
</evidence>
<gene>
    <name evidence="4" type="ORF">Cci01nite_34850</name>
</gene>
<evidence type="ECO:0000256" key="2">
    <source>
        <dbReference type="SAM" id="Phobius"/>
    </source>
</evidence>
<evidence type="ECO:0000256" key="1">
    <source>
        <dbReference type="ARBA" id="ARBA00006068"/>
    </source>
</evidence>
<keyword evidence="2" id="KW-0812">Transmembrane</keyword>
<dbReference type="Proteomes" id="UP000659904">
    <property type="component" value="Unassembled WGS sequence"/>
</dbReference>
<keyword evidence="2" id="KW-0472">Membrane</keyword>
<dbReference type="RefSeq" id="WP_120321484.1">
    <property type="nucleotide sequence ID" value="NZ_BONH01000015.1"/>
</dbReference>
<protein>
    <submittedName>
        <fullName evidence="4">Transcriptional regulator</fullName>
    </submittedName>
</protein>
<dbReference type="PANTHER" id="PTHR33392:SF6">
    <property type="entry name" value="POLYISOPRENYL-TEICHOIC ACID--PEPTIDOGLYCAN TEICHOIC ACID TRANSFERASE TAGU"/>
    <property type="match status" value="1"/>
</dbReference>
<comment type="similarity">
    <text evidence="1">Belongs to the LytR/CpsA/Psr (LCP) family.</text>
</comment>
<dbReference type="Pfam" id="PF03816">
    <property type="entry name" value="LytR_cpsA_psr"/>
    <property type="match status" value="1"/>
</dbReference>
<keyword evidence="5" id="KW-1185">Reference proteome</keyword>